<dbReference type="InterPro" id="IPR027417">
    <property type="entry name" value="P-loop_NTPase"/>
</dbReference>
<dbReference type="SUPFAM" id="SSF52540">
    <property type="entry name" value="P-loop containing nucleoside triphosphate hydrolases"/>
    <property type="match status" value="1"/>
</dbReference>
<evidence type="ECO:0000256" key="3">
    <source>
        <dbReference type="ARBA" id="ARBA00022840"/>
    </source>
</evidence>
<dbReference type="PROSITE" id="PS50893">
    <property type="entry name" value="ABC_TRANSPORTER_2"/>
    <property type="match status" value="1"/>
</dbReference>
<dbReference type="Gene3D" id="3.40.50.300">
    <property type="entry name" value="P-loop containing nucleotide triphosphate hydrolases"/>
    <property type="match status" value="1"/>
</dbReference>
<accession>A0A938B4J3</accession>
<dbReference type="GO" id="GO:0005524">
    <property type="term" value="F:ATP binding"/>
    <property type="evidence" value="ECO:0007669"/>
    <property type="project" value="UniProtKB-KW"/>
</dbReference>
<dbReference type="AlphaFoldDB" id="A0A938B4J3"/>
<dbReference type="FunFam" id="3.40.50.300:FF:000032">
    <property type="entry name" value="Export ABC transporter ATP-binding protein"/>
    <property type="match status" value="1"/>
</dbReference>
<keyword evidence="5" id="KW-0812">Transmembrane</keyword>
<dbReference type="GO" id="GO:0005886">
    <property type="term" value="C:plasma membrane"/>
    <property type="evidence" value="ECO:0007669"/>
    <property type="project" value="TreeGrafter"/>
</dbReference>
<name>A0A938B4J3_UNCTE</name>
<evidence type="ECO:0000256" key="2">
    <source>
        <dbReference type="ARBA" id="ARBA00022741"/>
    </source>
</evidence>
<organism evidence="7 8">
    <name type="scientific">Tectimicrobiota bacterium</name>
    <dbReference type="NCBI Taxonomy" id="2528274"/>
    <lineage>
        <taxon>Bacteria</taxon>
        <taxon>Pseudomonadati</taxon>
        <taxon>Nitrospinota/Tectimicrobiota group</taxon>
        <taxon>Candidatus Tectimicrobiota</taxon>
    </lineage>
</organism>
<dbReference type="Pfam" id="PF00005">
    <property type="entry name" value="ABC_tran"/>
    <property type="match status" value="1"/>
</dbReference>
<dbReference type="InterPro" id="IPR003439">
    <property type="entry name" value="ABC_transporter-like_ATP-bd"/>
</dbReference>
<reference evidence="7" key="1">
    <citation type="submission" date="2019-03" db="EMBL/GenBank/DDBJ databases">
        <title>Lake Tanganyika Metagenome-Assembled Genomes (MAGs).</title>
        <authorList>
            <person name="Tran P."/>
        </authorList>
    </citation>
    <scope>NUCLEOTIDE SEQUENCE</scope>
    <source>
        <strain evidence="7">K_DeepCast_65m_m2_066</strain>
    </source>
</reference>
<evidence type="ECO:0000256" key="5">
    <source>
        <dbReference type="SAM" id="Phobius"/>
    </source>
</evidence>
<dbReference type="InterPro" id="IPR017911">
    <property type="entry name" value="MacB-like_ATP-bd"/>
</dbReference>
<dbReference type="InterPro" id="IPR015854">
    <property type="entry name" value="ABC_transpr_LolD-like"/>
</dbReference>
<evidence type="ECO:0000313" key="7">
    <source>
        <dbReference type="EMBL" id="MBM3224715.1"/>
    </source>
</evidence>
<dbReference type="GO" id="GO:0098796">
    <property type="term" value="C:membrane protein complex"/>
    <property type="evidence" value="ECO:0007669"/>
    <property type="project" value="UniProtKB-ARBA"/>
</dbReference>
<dbReference type="InterPro" id="IPR003593">
    <property type="entry name" value="AAA+_ATPase"/>
</dbReference>
<keyword evidence="5" id="KW-0472">Membrane</keyword>
<gene>
    <name evidence="7" type="ORF">FJZ47_13045</name>
</gene>
<sequence length="306" mass="33745">MTALCVSVREVVKHYCLGKVIIPALQGISLDVAEGECVALCGTSGSGKTTLLNIIGCIDQPTSGTVTVVGKPVLTFTDSQLAELRNRAIGFIFQTFNLIPVLTVYENVEYPLVILRLPKSERKARVDAMLAAVGLLAHQRHRPGELSGGQMQRVAIARALVTAPRLVLADEPTANLDSRTGLTILDLLKTMNRQHGTTCIFSTHDHQVLRYADTVYTYQRRVPGGGWRTTMMVQLAWRNVLRNRRRTGMTLLAIVSGMTGIIVFGGFIEFAFVGLRENRSFARSWGIFSSINRGIPSMVWLRHIPI</sequence>
<keyword evidence="5" id="KW-1133">Transmembrane helix</keyword>
<evidence type="ECO:0000313" key="8">
    <source>
        <dbReference type="Proteomes" id="UP000712673"/>
    </source>
</evidence>
<dbReference type="SMART" id="SM00382">
    <property type="entry name" value="AAA"/>
    <property type="match status" value="1"/>
</dbReference>
<feature type="transmembrane region" description="Helical" evidence="5">
    <location>
        <begin position="251"/>
        <end position="275"/>
    </location>
</feature>
<feature type="domain" description="ABC transporter" evidence="6">
    <location>
        <begin position="6"/>
        <end position="245"/>
    </location>
</feature>
<dbReference type="PROSITE" id="PS00211">
    <property type="entry name" value="ABC_TRANSPORTER_1"/>
    <property type="match status" value="1"/>
</dbReference>
<dbReference type="CDD" id="cd03255">
    <property type="entry name" value="ABC_MJ0796_LolCDE_FtsE"/>
    <property type="match status" value="1"/>
</dbReference>
<dbReference type="GO" id="GO:0016887">
    <property type="term" value="F:ATP hydrolysis activity"/>
    <property type="evidence" value="ECO:0007669"/>
    <property type="project" value="InterPro"/>
</dbReference>
<dbReference type="EMBL" id="VGLS01000389">
    <property type="protein sequence ID" value="MBM3224715.1"/>
    <property type="molecule type" value="Genomic_DNA"/>
</dbReference>
<evidence type="ECO:0000256" key="4">
    <source>
        <dbReference type="ARBA" id="ARBA00038388"/>
    </source>
</evidence>
<dbReference type="PANTHER" id="PTHR24220">
    <property type="entry name" value="IMPORT ATP-BINDING PROTEIN"/>
    <property type="match status" value="1"/>
</dbReference>
<comment type="similarity">
    <text evidence="4">Belongs to the ABC transporter superfamily. Macrolide exporter (TC 3.A.1.122) family.</text>
</comment>
<comment type="caution">
    <text evidence="7">The sequence shown here is derived from an EMBL/GenBank/DDBJ whole genome shotgun (WGS) entry which is preliminary data.</text>
</comment>
<dbReference type="PANTHER" id="PTHR24220:SF86">
    <property type="entry name" value="ABC TRANSPORTER ABCH.1"/>
    <property type="match status" value="1"/>
</dbReference>
<evidence type="ECO:0000256" key="1">
    <source>
        <dbReference type="ARBA" id="ARBA00022448"/>
    </source>
</evidence>
<dbReference type="InterPro" id="IPR017871">
    <property type="entry name" value="ABC_transporter-like_CS"/>
</dbReference>
<dbReference type="Proteomes" id="UP000712673">
    <property type="component" value="Unassembled WGS sequence"/>
</dbReference>
<keyword evidence="1" id="KW-0813">Transport</keyword>
<keyword evidence="2" id="KW-0547">Nucleotide-binding</keyword>
<dbReference type="GO" id="GO:0022857">
    <property type="term" value="F:transmembrane transporter activity"/>
    <property type="evidence" value="ECO:0007669"/>
    <property type="project" value="TreeGrafter"/>
</dbReference>
<keyword evidence="3 7" id="KW-0067">ATP-binding</keyword>
<protein>
    <submittedName>
        <fullName evidence="7">ABC transporter ATP-binding protein</fullName>
    </submittedName>
</protein>
<proteinExistence type="inferred from homology"/>
<evidence type="ECO:0000259" key="6">
    <source>
        <dbReference type="PROSITE" id="PS50893"/>
    </source>
</evidence>